<accession>A0A445MMW4</accession>
<sequence>MFTLVKMKSASGIASRAVPPSIADIPLASTVERPTFGAEKCQGASGEEPPKKKCKVAVSKWSGSVANGSTQVQSDKGKGSTEAEEVPNYGYSLWELCEVDDRARADRQLSPARGGGFVLDQGGDTSSVGLKVEGSKVITQYKVSRGFESGLEKMGRVSYEFGYRVALERFRAKYRDSTIEENPYAELSEDMNMKMDLC</sequence>
<protein>
    <submittedName>
        <fullName evidence="1">Uncharacterized protein</fullName>
    </submittedName>
</protein>
<proteinExistence type="predicted"/>
<organism evidence="1">
    <name type="scientific">Ensete ventricosum</name>
    <name type="common">Abyssinian banana</name>
    <name type="synonym">Musa ensete</name>
    <dbReference type="NCBI Taxonomy" id="4639"/>
    <lineage>
        <taxon>Eukaryota</taxon>
        <taxon>Viridiplantae</taxon>
        <taxon>Streptophyta</taxon>
        <taxon>Embryophyta</taxon>
        <taxon>Tracheophyta</taxon>
        <taxon>Spermatophyta</taxon>
        <taxon>Magnoliopsida</taxon>
        <taxon>Liliopsida</taxon>
        <taxon>Zingiberales</taxon>
        <taxon>Musaceae</taxon>
        <taxon>Ensete</taxon>
    </lineage>
</organism>
<name>A0A445MMW4_ENSVE</name>
<evidence type="ECO:0000313" key="1">
    <source>
        <dbReference type="EMBL" id="RZR75582.1"/>
    </source>
</evidence>
<dbReference type="EMBL" id="KV876992">
    <property type="protein sequence ID" value="RZR75582.1"/>
    <property type="molecule type" value="Genomic_DNA"/>
</dbReference>
<reference evidence="1" key="1">
    <citation type="journal article" date="2018" name="Data Brief">
        <title>Genome sequence data from 17 accessions of Ensete ventricosum, a staple food crop for millions in Ethiopia.</title>
        <authorList>
            <person name="Yemataw Z."/>
            <person name="Muzemil S."/>
            <person name="Ambachew D."/>
            <person name="Tripathi L."/>
            <person name="Tesfaye K."/>
            <person name="Chala A."/>
            <person name="Farbos A."/>
            <person name="O'Neill P."/>
            <person name="Moore K."/>
            <person name="Grant M."/>
            <person name="Studholme D.J."/>
        </authorList>
    </citation>
    <scope>NUCLEOTIDE SEQUENCE [LARGE SCALE GENOMIC DNA]</scope>
    <source>
        <tissue evidence="1">Leaf</tissue>
    </source>
</reference>
<dbReference type="AlphaFoldDB" id="A0A445MMW4"/>
<dbReference type="Proteomes" id="UP000290560">
    <property type="component" value="Unassembled WGS sequence"/>
</dbReference>
<gene>
    <name evidence="1" type="ORF">BHM03_00062789</name>
</gene>